<dbReference type="Pfam" id="PF01743">
    <property type="entry name" value="PolyA_pol"/>
    <property type="match status" value="1"/>
</dbReference>
<dbReference type="InterPro" id="IPR006674">
    <property type="entry name" value="HD_domain"/>
</dbReference>
<evidence type="ECO:0000256" key="6">
    <source>
        <dbReference type="ARBA" id="ARBA00022741"/>
    </source>
</evidence>
<evidence type="ECO:0000256" key="7">
    <source>
        <dbReference type="ARBA" id="ARBA00022842"/>
    </source>
</evidence>
<evidence type="ECO:0000256" key="3">
    <source>
        <dbReference type="ARBA" id="ARBA00022694"/>
    </source>
</evidence>
<comment type="similarity">
    <text evidence="9">Belongs to the tRNA nucleotidyltransferase/poly(A) polymerase family.</text>
</comment>
<dbReference type="GO" id="GO:0008033">
    <property type="term" value="P:tRNA processing"/>
    <property type="evidence" value="ECO:0007669"/>
    <property type="project" value="UniProtKB-KW"/>
</dbReference>
<keyword evidence="4" id="KW-0548">Nucleotidyltransferase</keyword>
<dbReference type="PANTHER" id="PTHR47545">
    <property type="entry name" value="MULTIFUNCTIONAL CCA PROTEIN"/>
    <property type="match status" value="1"/>
</dbReference>
<feature type="domain" description="tRNA nucleotidyltransferase/poly(A) polymerase RNA and SrmB- binding" evidence="12">
    <location>
        <begin position="184"/>
        <end position="243"/>
    </location>
</feature>
<dbReference type="SUPFAM" id="SSF81891">
    <property type="entry name" value="Poly A polymerase C-terminal region-like"/>
    <property type="match status" value="1"/>
</dbReference>
<dbReference type="Gene3D" id="1.10.3090.10">
    <property type="entry name" value="cca-adding enzyme, domain 2"/>
    <property type="match status" value="1"/>
</dbReference>
<evidence type="ECO:0000313" key="14">
    <source>
        <dbReference type="Proteomes" id="UP000177876"/>
    </source>
</evidence>
<dbReference type="SUPFAM" id="SSF81301">
    <property type="entry name" value="Nucleotidyltransferase"/>
    <property type="match status" value="1"/>
</dbReference>
<dbReference type="InterPro" id="IPR002646">
    <property type="entry name" value="PolA_pol_head_dom"/>
</dbReference>
<sequence length="495" mass="56270">MSSLPKVLDLHELSARDSFLGTLLPYLSQLGMGEIYLVGGYLRDHLLGQTSRDIDFITRADPGLVASDVAGKYNGKYYLLHEEENAYRAIFSDDGRALTIDFSPIRGQSVEEDLSLRDFSINAMAVDVEQLVEEERLRLPRDLIDKHYGWHDLSRRILRECDNHTFLMDPVRLVRALRFRHTLGMDYEERTLNHMKKYAALISKVPGERAAKELMEIFMLSGSSKMFAELEFNPVLQHLFPELLPTIGLEQNAYHHLDVWSHSLLTLDELDNILADPVGIYPDFGAEILEHTQETLQDIWPRDAFLRLAALYHDTGKAQTFSRDDSGRIHFYRHEIESSQAIRDLAVRLRFSKKASDFLAAVLEKHMTILLSMKQMPAPRNFTRMLHGLGNELVDVVLLSLADREATRGPMTSSENLRKYKEFCHGLLAEYYRAKETPALLDGGDLISELSIPQGPMVGEILDEVRVAQLAGEVESKAEAMELARSLMLTKRGAE</sequence>
<keyword evidence="3" id="KW-0819">tRNA processing</keyword>
<keyword evidence="5" id="KW-0479">Metal-binding</keyword>
<dbReference type="InterPro" id="IPR032828">
    <property type="entry name" value="PolyA_RNA-bd"/>
</dbReference>
<protein>
    <recommendedName>
        <fullName evidence="15">HD domain-containing protein</fullName>
    </recommendedName>
</protein>
<gene>
    <name evidence="13" type="ORF">A2Y75_08745</name>
</gene>
<dbReference type="Pfam" id="PF01966">
    <property type="entry name" value="HD"/>
    <property type="match status" value="1"/>
</dbReference>
<dbReference type="AlphaFoldDB" id="A0A1F2WII2"/>
<dbReference type="InterPro" id="IPR050124">
    <property type="entry name" value="tRNA_CCA-adding_enzyme"/>
</dbReference>
<dbReference type="Pfam" id="PF12627">
    <property type="entry name" value="PolyA_pol_RNAbd"/>
    <property type="match status" value="1"/>
</dbReference>
<evidence type="ECO:0000256" key="5">
    <source>
        <dbReference type="ARBA" id="ARBA00022723"/>
    </source>
</evidence>
<keyword evidence="2 9" id="KW-0808">Transferase</keyword>
<evidence type="ECO:0000259" key="10">
    <source>
        <dbReference type="Pfam" id="PF01743"/>
    </source>
</evidence>
<evidence type="ECO:0000256" key="9">
    <source>
        <dbReference type="RuleBase" id="RU003953"/>
    </source>
</evidence>
<dbReference type="GO" id="GO:0046872">
    <property type="term" value="F:metal ion binding"/>
    <property type="evidence" value="ECO:0007669"/>
    <property type="project" value="UniProtKB-KW"/>
</dbReference>
<dbReference type="InterPro" id="IPR043519">
    <property type="entry name" value="NT_sf"/>
</dbReference>
<dbReference type="Proteomes" id="UP000177876">
    <property type="component" value="Unassembled WGS sequence"/>
</dbReference>
<keyword evidence="6" id="KW-0547">Nucleotide-binding</keyword>
<evidence type="ECO:0000259" key="11">
    <source>
        <dbReference type="Pfam" id="PF01966"/>
    </source>
</evidence>
<feature type="domain" description="HD" evidence="11">
    <location>
        <begin position="304"/>
        <end position="380"/>
    </location>
</feature>
<organism evidence="13 14">
    <name type="scientific">Candidatus Solincola sediminis</name>
    <dbReference type="NCBI Taxonomy" id="1797199"/>
    <lineage>
        <taxon>Bacteria</taxon>
        <taxon>Bacillati</taxon>
        <taxon>Actinomycetota</taxon>
        <taxon>Candidatus Geothermincolia</taxon>
        <taxon>Candidatus Geothermincolales</taxon>
        <taxon>Candidatus Geothermincolaceae</taxon>
        <taxon>Candidatus Solincola</taxon>
    </lineage>
</organism>
<keyword evidence="7" id="KW-0460">Magnesium</keyword>
<comment type="caution">
    <text evidence="13">The sequence shown here is derived from an EMBL/GenBank/DDBJ whole genome shotgun (WGS) entry which is preliminary data.</text>
</comment>
<keyword evidence="8 9" id="KW-0694">RNA-binding</keyword>
<comment type="cofactor">
    <cofactor evidence="1">
        <name>Mg(2+)</name>
        <dbReference type="ChEBI" id="CHEBI:18420"/>
    </cofactor>
</comment>
<evidence type="ECO:0000256" key="1">
    <source>
        <dbReference type="ARBA" id="ARBA00001946"/>
    </source>
</evidence>
<evidence type="ECO:0000313" key="13">
    <source>
        <dbReference type="EMBL" id="OFW56642.1"/>
    </source>
</evidence>
<dbReference type="GO" id="GO:0003723">
    <property type="term" value="F:RNA binding"/>
    <property type="evidence" value="ECO:0007669"/>
    <property type="project" value="UniProtKB-KW"/>
</dbReference>
<dbReference type="GO" id="GO:0016779">
    <property type="term" value="F:nucleotidyltransferase activity"/>
    <property type="evidence" value="ECO:0007669"/>
    <property type="project" value="UniProtKB-KW"/>
</dbReference>
<evidence type="ECO:0008006" key="15">
    <source>
        <dbReference type="Google" id="ProtNLM"/>
    </source>
</evidence>
<accession>A0A1F2WII2</accession>
<evidence type="ECO:0000256" key="4">
    <source>
        <dbReference type="ARBA" id="ARBA00022695"/>
    </source>
</evidence>
<proteinExistence type="inferred from homology"/>
<feature type="domain" description="Poly A polymerase head" evidence="10">
    <location>
        <begin position="35"/>
        <end position="159"/>
    </location>
</feature>
<evidence type="ECO:0000259" key="12">
    <source>
        <dbReference type="Pfam" id="PF12627"/>
    </source>
</evidence>
<evidence type="ECO:0000256" key="8">
    <source>
        <dbReference type="ARBA" id="ARBA00022884"/>
    </source>
</evidence>
<dbReference type="GO" id="GO:0000166">
    <property type="term" value="F:nucleotide binding"/>
    <property type="evidence" value="ECO:0007669"/>
    <property type="project" value="UniProtKB-KW"/>
</dbReference>
<dbReference type="InterPro" id="IPR003607">
    <property type="entry name" value="HD/PDEase_dom"/>
</dbReference>
<dbReference type="STRING" id="1797197.A2Y75_08745"/>
<dbReference type="CDD" id="cd00077">
    <property type="entry name" value="HDc"/>
    <property type="match status" value="1"/>
</dbReference>
<dbReference type="Gene3D" id="3.30.460.10">
    <property type="entry name" value="Beta Polymerase, domain 2"/>
    <property type="match status" value="1"/>
</dbReference>
<name>A0A1F2WII2_9ACTN</name>
<reference evidence="13 14" key="1">
    <citation type="journal article" date="2016" name="Nat. Commun.">
        <title>Thousands of microbial genomes shed light on interconnected biogeochemical processes in an aquifer system.</title>
        <authorList>
            <person name="Anantharaman K."/>
            <person name="Brown C.T."/>
            <person name="Hug L.A."/>
            <person name="Sharon I."/>
            <person name="Castelle C.J."/>
            <person name="Probst A.J."/>
            <person name="Thomas B.C."/>
            <person name="Singh A."/>
            <person name="Wilkins M.J."/>
            <person name="Karaoz U."/>
            <person name="Brodie E.L."/>
            <person name="Williams K.H."/>
            <person name="Hubbard S.S."/>
            <person name="Banfield J.F."/>
        </authorList>
    </citation>
    <scope>NUCLEOTIDE SEQUENCE [LARGE SCALE GENOMIC DNA]</scope>
</reference>
<evidence type="ECO:0000256" key="2">
    <source>
        <dbReference type="ARBA" id="ARBA00022679"/>
    </source>
</evidence>
<dbReference type="EMBL" id="MELK01000042">
    <property type="protein sequence ID" value="OFW56642.1"/>
    <property type="molecule type" value="Genomic_DNA"/>
</dbReference>